<dbReference type="GO" id="GO:0010181">
    <property type="term" value="F:FMN binding"/>
    <property type="evidence" value="ECO:0007669"/>
    <property type="project" value="InterPro"/>
</dbReference>
<evidence type="ECO:0000256" key="6">
    <source>
        <dbReference type="SAM" id="MobiDB-lite"/>
    </source>
</evidence>
<feature type="domain" description="NADH:flavin oxidoreductase/NADH oxidase N-terminal" evidence="7">
    <location>
        <begin position="51"/>
        <end position="398"/>
    </location>
</feature>
<reference evidence="8 9" key="1">
    <citation type="submission" date="2014-02" db="EMBL/GenBank/DDBJ databases">
        <title>The genome sequence of Colletotrichum fioriniae PJ7.</title>
        <authorList>
            <person name="Baroncelli R."/>
            <person name="Thon M.R."/>
        </authorList>
    </citation>
    <scope>NUCLEOTIDE SEQUENCE [LARGE SCALE GENOMIC DNA]</scope>
    <source>
        <strain evidence="8 9">PJ7</strain>
    </source>
</reference>
<protein>
    <recommendedName>
        <fullName evidence="7">NADH:flavin oxidoreductase/NADH oxidase N-terminal domain-containing protein</fullName>
    </recommendedName>
</protein>
<dbReference type="InterPro" id="IPR001155">
    <property type="entry name" value="OxRdtase_FMN_N"/>
</dbReference>
<organism evidence="8 9">
    <name type="scientific">Colletotrichum fioriniae PJ7</name>
    <dbReference type="NCBI Taxonomy" id="1445577"/>
    <lineage>
        <taxon>Eukaryota</taxon>
        <taxon>Fungi</taxon>
        <taxon>Dikarya</taxon>
        <taxon>Ascomycota</taxon>
        <taxon>Pezizomycotina</taxon>
        <taxon>Sordariomycetes</taxon>
        <taxon>Hypocreomycetidae</taxon>
        <taxon>Glomerellales</taxon>
        <taxon>Glomerellaceae</taxon>
        <taxon>Colletotrichum</taxon>
        <taxon>Colletotrichum acutatum species complex</taxon>
    </lineage>
</organism>
<evidence type="ECO:0000256" key="1">
    <source>
        <dbReference type="ARBA" id="ARBA00001917"/>
    </source>
</evidence>
<keyword evidence="9" id="KW-1185">Reference proteome</keyword>
<dbReference type="HOGENOM" id="CLU_012153_2_1_1"/>
<comment type="caution">
    <text evidence="8">The sequence shown here is derived from an EMBL/GenBank/DDBJ whole genome shotgun (WGS) entry which is preliminary data.</text>
</comment>
<dbReference type="PANTHER" id="PTHR43303:SF4">
    <property type="entry name" value="NADPH DEHYDROGENASE C23G7.10C-RELATED"/>
    <property type="match status" value="1"/>
</dbReference>
<keyword evidence="4" id="KW-0521">NADP</keyword>
<evidence type="ECO:0000313" key="9">
    <source>
        <dbReference type="Proteomes" id="UP000020467"/>
    </source>
</evidence>
<comment type="cofactor">
    <cofactor evidence="1">
        <name>FMN</name>
        <dbReference type="ChEBI" id="CHEBI:58210"/>
    </cofactor>
</comment>
<keyword evidence="2" id="KW-0285">Flavoprotein</keyword>
<dbReference type="SUPFAM" id="SSF51395">
    <property type="entry name" value="FMN-linked oxidoreductases"/>
    <property type="match status" value="1"/>
</dbReference>
<dbReference type="Proteomes" id="UP000020467">
    <property type="component" value="Unassembled WGS sequence"/>
</dbReference>
<evidence type="ECO:0000256" key="4">
    <source>
        <dbReference type="ARBA" id="ARBA00022857"/>
    </source>
</evidence>
<feature type="region of interest" description="Disordered" evidence="6">
    <location>
        <begin position="1"/>
        <end position="47"/>
    </location>
</feature>
<dbReference type="AlphaFoldDB" id="A0A010RRD6"/>
<keyword evidence="5" id="KW-0560">Oxidoreductase</keyword>
<proteinExistence type="predicted"/>
<dbReference type="KEGG" id="cfj:CFIO01_04271"/>
<evidence type="ECO:0000256" key="3">
    <source>
        <dbReference type="ARBA" id="ARBA00022643"/>
    </source>
</evidence>
<dbReference type="InterPro" id="IPR013785">
    <property type="entry name" value="Aldolase_TIM"/>
</dbReference>
<dbReference type="GO" id="GO:0050661">
    <property type="term" value="F:NADP binding"/>
    <property type="evidence" value="ECO:0007669"/>
    <property type="project" value="InterPro"/>
</dbReference>
<sequence length="435" mass="46963">MDSHATKTSDPLPLELVQNPAAKNAPYYTPSQSPPSGTALQSPTSSSPLPKLFTPLKIRSLTLQNRLFLAPLCQYSADPTAGNLATDWHLTHLGGILQRGPGLCLMESTAVLPEGRITPQDLGIWSDAQIPPLRRITDFAHAQGQKIGIQLSHAGRKASTVAPFIHANATSPREAHGWPDEVYAPSALRFNEAYPLPKEMTLSQIKALKEAFVAAALRAVHAGFDVVEIHAAHGYLLHQFLSPISNARTDIYGSGSFENRTRLVLEIVDLVRAAIPDSMPLFVRISATDWFDDRTDLVPHSWTLADSCRLAPFLAERGVDLLDVSSGGIHPLQATSIKGGPGYQAGFAKEIKKVVGERMLVSAVGGISTGTMAEGFLQEGLDVIMCGRWFQKNPGLVYAYADELGVNVKMANQIGWGFGGRGKGKTDVSDKEENL</sequence>
<evidence type="ECO:0000256" key="5">
    <source>
        <dbReference type="ARBA" id="ARBA00023002"/>
    </source>
</evidence>
<dbReference type="OrthoDB" id="72788at2759"/>
<dbReference type="Gene3D" id="3.20.20.70">
    <property type="entry name" value="Aldolase class I"/>
    <property type="match status" value="1"/>
</dbReference>
<name>A0A010RRD6_9PEZI</name>
<dbReference type="eggNOG" id="KOG0134">
    <property type="taxonomic scope" value="Eukaryota"/>
</dbReference>
<evidence type="ECO:0000256" key="2">
    <source>
        <dbReference type="ARBA" id="ARBA00022630"/>
    </source>
</evidence>
<feature type="compositionally biased region" description="Polar residues" evidence="6">
    <location>
        <begin position="29"/>
        <end position="47"/>
    </location>
</feature>
<accession>A0A010RRD6</accession>
<dbReference type="GO" id="GO:0003959">
    <property type="term" value="F:NADPH dehydrogenase activity"/>
    <property type="evidence" value="ECO:0007669"/>
    <property type="project" value="InterPro"/>
</dbReference>
<dbReference type="PANTHER" id="PTHR43303">
    <property type="entry name" value="NADPH DEHYDROGENASE C23G7.10C-RELATED"/>
    <property type="match status" value="1"/>
</dbReference>
<evidence type="ECO:0000313" key="8">
    <source>
        <dbReference type="EMBL" id="EXF80564.1"/>
    </source>
</evidence>
<evidence type="ECO:0000259" key="7">
    <source>
        <dbReference type="Pfam" id="PF00724"/>
    </source>
</evidence>
<dbReference type="CDD" id="cd02932">
    <property type="entry name" value="OYE_YqiM_FMN"/>
    <property type="match status" value="1"/>
</dbReference>
<dbReference type="Pfam" id="PF00724">
    <property type="entry name" value="Oxidored_FMN"/>
    <property type="match status" value="1"/>
</dbReference>
<keyword evidence="3" id="KW-0288">FMN</keyword>
<gene>
    <name evidence="8" type="ORF">CFIO01_04271</name>
</gene>
<dbReference type="EMBL" id="JARH01000427">
    <property type="protein sequence ID" value="EXF80564.1"/>
    <property type="molecule type" value="Genomic_DNA"/>
</dbReference>
<dbReference type="InterPro" id="IPR044152">
    <property type="entry name" value="YqjM-like"/>
</dbReference>